<protein>
    <submittedName>
        <fullName evidence="1">Uncharacterized protein</fullName>
    </submittedName>
</protein>
<gene>
    <name evidence="1" type="ORF">A0J61_10810</name>
</gene>
<name>A0A1C7MXL3_9FUNG</name>
<feature type="non-terminal residue" evidence="1">
    <location>
        <position position="154"/>
    </location>
</feature>
<dbReference type="OrthoDB" id="2289822at2759"/>
<dbReference type="EMBL" id="LUGH01001411">
    <property type="protein sequence ID" value="OBZ81139.1"/>
    <property type="molecule type" value="Genomic_DNA"/>
</dbReference>
<evidence type="ECO:0000313" key="2">
    <source>
        <dbReference type="Proteomes" id="UP000093000"/>
    </source>
</evidence>
<sequence length="154" mass="17333">MHRCAGVESVQLRELSIQVEMDSVLLETEGIKHSTPLNYFACFSDSSFCCLEELHLWGHHAAKQLWYLITTKDALSLTDSRNVPALKPQFRKPIAEAMVEAEKQSRSGAFDGKSIDLEAKSGHARGVDWISFLLHVLPNILPDAYLEQNYKSSQ</sequence>
<proteinExistence type="predicted"/>
<dbReference type="InParanoid" id="A0A1C7MXL3"/>
<dbReference type="AlphaFoldDB" id="A0A1C7MXL3"/>
<accession>A0A1C7MXL3</accession>
<organism evidence="1 2">
    <name type="scientific">Choanephora cucurbitarum</name>
    <dbReference type="NCBI Taxonomy" id="101091"/>
    <lineage>
        <taxon>Eukaryota</taxon>
        <taxon>Fungi</taxon>
        <taxon>Fungi incertae sedis</taxon>
        <taxon>Mucoromycota</taxon>
        <taxon>Mucoromycotina</taxon>
        <taxon>Mucoromycetes</taxon>
        <taxon>Mucorales</taxon>
        <taxon>Mucorineae</taxon>
        <taxon>Choanephoraceae</taxon>
        <taxon>Choanephoroideae</taxon>
        <taxon>Choanephora</taxon>
    </lineage>
</organism>
<keyword evidence="2" id="KW-1185">Reference proteome</keyword>
<comment type="caution">
    <text evidence="1">The sequence shown here is derived from an EMBL/GenBank/DDBJ whole genome shotgun (WGS) entry which is preliminary data.</text>
</comment>
<evidence type="ECO:0000313" key="1">
    <source>
        <dbReference type="EMBL" id="OBZ81139.1"/>
    </source>
</evidence>
<dbReference type="Proteomes" id="UP000093000">
    <property type="component" value="Unassembled WGS sequence"/>
</dbReference>
<reference evidence="1 2" key="1">
    <citation type="submission" date="2016-03" db="EMBL/GenBank/DDBJ databases">
        <title>Choanephora cucurbitarum.</title>
        <authorList>
            <person name="Min B."/>
            <person name="Park H."/>
            <person name="Park J.-H."/>
            <person name="Shin H.-D."/>
            <person name="Choi I.-G."/>
        </authorList>
    </citation>
    <scope>NUCLEOTIDE SEQUENCE [LARGE SCALE GENOMIC DNA]</scope>
    <source>
        <strain evidence="1 2">KUS-F28377</strain>
    </source>
</reference>